<name>R0DTV8_RALPI</name>
<organism evidence="1 2">
    <name type="scientific">Ralstonia pickettii OR214</name>
    <dbReference type="NCBI Taxonomy" id="1264675"/>
    <lineage>
        <taxon>Bacteria</taxon>
        <taxon>Pseudomonadati</taxon>
        <taxon>Pseudomonadota</taxon>
        <taxon>Betaproteobacteria</taxon>
        <taxon>Burkholderiales</taxon>
        <taxon>Burkholderiaceae</taxon>
        <taxon>Ralstonia</taxon>
    </lineage>
</organism>
<dbReference type="Gene3D" id="6.10.140.1310">
    <property type="match status" value="1"/>
</dbReference>
<dbReference type="AlphaFoldDB" id="R0DTV8"/>
<proteinExistence type="predicted"/>
<evidence type="ECO:0000313" key="1">
    <source>
        <dbReference type="EMBL" id="ENZ76948.1"/>
    </source>
</evidence>
<evidence type="ECO:0000313" key="2">
    <source>
        <dbReference type="Proteomes" id="UP000013280"/>
    </source>
</evidence>
<accession>R0DTV8</accession>
<dbReference type="EMBL" id="APMQ01000008">
    <property type="protein sequence ID" value="ENZ76948.1"/>
    <property type="molecule type" value="Genomic_DNA"/>
</dbReference>
<comment type="caution">
    <text evidence="1">The sequence shown here is derived from an EMBL/GenBank/DDBJ whole genome shotgun (WGS) entry which is preliminary data.</text>
</comment>
<sequence length="139" mass="14069">MGHKFAAYNAQGAITAYYDSVDSPVPSGVNAIEITDAQWQAAISTQGYTVSNGSLVAPISPTAAQIAAQQAAAAWSAYQATAKAALAVSDITILRCAESAVALPAAWAAYRKALRAIVGASTGDPTQALPTQPAYPAGT</sequence>
<dbReference type="Proteomes" id="UP000013280">
    <property type="component" value="Unassembled WGS sequence"/>
</dbReference>
<gene>
    <name evidence="1" type="ORF">OR214_03151</name>
</gene>
<protein>
    <submittedName>
        <fullName evidence="1">Uncharacterized protein</fullName>
    </submittedName>
</protein>
<reference evidence="1 2" key="1">
    <citation type="journal article" date="2013" name="Genome Announc.">
        <title>Draft Genome Sequence for Ralstonia sp. Strain OR214, a Bacterium with Potential for Bioremediation.</title>
        <authorList>
            <person name="Utturkar S.M."/>
            <person name="Bollmann A."/>
            <person name="Brzoska R.M."/>
            <person name="Klingeman D.M."/>
            <person name="Epstein S.E."/>
            <person name="Palumbo A.V."/>
            <person name="Brown S.D."/>
        </authorList>
    </citation>
    <scope>NUCLEOTIDE SEQUENCE [LARGE SCALE GENOMIC DNA]</scope>
    <source>
        <strain evidence="1 2">OR214</strain>
    </source>
</reference>
<dbReference type="PATRIC" id="fig|1264675.3.peg.3080"/>